<reference evidence="1 2" key="1">
    <citation type="submission" date="2014-05" db="EMBL/GenBank/DDBJ databases">
        <title>Cellulosimicrobium funkei U11 genome.</title>
        <authorList>
            <person name="Hu C."/>
            <person name="Gong Y."/>
            <person name="Wan W."/>
            <person name="Jiang M."/>
        </authorList>
    </citation>
    <scope>NUCLEOTIDE SEQUENCE [LARGE SCALE GENOMIC DNA]</scope>
    <source>
        <strain evidence="1 2">U11</strain>
    </source>
</reference>
<name>A0A0H2KR04_9MICO</name>
<dbReference type="RefSeq" id="WP_047231940.1">
    <property type="nucleotide sequence ID" value="NZ_JNBQ01000003.1"/>
</dbReference>
<accession>A0A0H2KR04</accession>
<evidence type="ECO:0000313" key="2">
    <source>
        <dbReference type="Proteomes" id="UP000035265"/>
    </source>
</evidence>
<organism evidence="1 2">
    <name type="scientific">Cellulosimicrobium funkei</name>
    <dbReference type="NCBI Taxonomy" id="264251"/>
    <lineage>
        <taxon>Bacteria</taxon>
        <taxon>Bacillati</taxon>
        <taxon>Actinomycetota</taxon>
        <taxon>Actinomycetes</taxon>
        <taxon>Micrococcales</taxon>
        <taxon>Promicromonosporaceae</taxon>
        <taxon>Cellulosimicrobium</taxon>
    </lineage>
</organism>
<gene>
    <name evidence="1" type="ORF">FB00_04585</name>
</gene>
<protein>
    <recommendedName>
        <fullName evidence="3">HEAT repeat domain-containing protein</fullName>
    </recommendedName>
</protein>
<proteinExistence type="predicted"/>
<dbReference type="Proteomes" id="UP000035265">
    <property type="component" value="Unassembled WGS sequence"/>
</dbReference>
<dbReference type="AlphaFoldDB" id="A0A0H2KR04"/>
<dbReference type="PATRIC" id="fig|264251.5.peg.947"/>
<dbReference type="InterPro" id="IPR011989">
    <property type="entry name" value="ARM-like"/>
</dbReference>
<keyword evidence="2" id="KW-1185">Reference proteome</keyword>
<dbReference type="STRING" id="264251.FB00_04585"/>
<comment type="caution">
    <text evidence="1">The sequence shown here is derived from an EMBL/GenBank/DDBJ whole genome shotgun (WGS) entry which is preliminary data.</text>
</comment>
<dbReference type="InterPro" id="IPR016024">
    <property type="entry name" value="ARM-type_fold"/>
</dbReference>
<dbReference type="EMBL" id="JNBQ01000003">
    <property type="protein sequence ID" value="KLN35568.1"/>
    <property type="molecule type" value="Genomic_DNA"/>
</dbReference>
<evidence type="ECO:0008006" key="3">
    <source>
        <dbReference type="Google" id="ProtNLM"/>
    </source>
</evidence>
<sequence>MSVREQHRTALRALDGDPAAVRAYLTAGSGLPGPRANLELLGAFADVAPADLVRALAEEPDEYLRCCGTCGLGRLVVQASADARAAPTDRLRARASDGSWRVREAAAMALQRIGDAEPATLRALVASWVADPDPLVRRAAVAGICEPRLLRDPATAAAALDACAAATASLGALPTDARRDPEVRTLRLALGYCWSVAVVGDPATGVPRFAALRGSSDPDVAWVVRENEKKARLRRVLDRPA</sequence>
<dbReference type="SUPFAM" id="SSF48371">
    <property type="entry name" value="ARM repeat"/>
    <property type="match status" value="1"/>
</dbReference>
<evidence type="ECO:0000313" key="1">
    <source>
        <dbReference type="EMBL" id="KLN35568.1"/>
    </source>
</evidence>
<dbReference type="Pfam" id="PF13646">
    <property type="entry name" value="HEAT_2"/>
    <property type="match status" value="1"/>
</dbReference>
<dbReference type="Gene3D" id="1.25.10.10">
    <property type="entry name" value="Leucine-rich Repeat Variant"/>
    <property type="match status" value="1"/>
</dbReference>